<dbReference type="PANTHER" id="PTHR45772">
    <property type="entry name" value="CONSERVED COMPONENT OF ABC TRANSPORTER FOR NATURAL AMINO ACIDS-RELATED"/>
    <property type="match status" value="1"/>
</dbReference>
<evidence type="ECO:0000256" key="3">
    <source>
        <dbReference type="ARBA" id="ARBA00022840"/>
    </source>
</evidence>
<dbReference type="GO" id="GO:0015188">
    <property type="term" value="F:L-isoleucine transmembrane transporter activity"/>
    <property type="evidence" value="ECO:0007669"/>
    <property type="project" value="TreeGrafter"/>
</dbReference>
<dbReference type="InterPro" id="IPR003439">
    <property type="entry name" value="ABC_transporter-like_ATP-bd"/>
</dbReference>
<dbReference type="CDD" id="cd03219">
    <property type="entry name" value="ABC_Mj1267_LivG_branched"/>
    <property type="match status" value="1"/>
</dbReference>
<accession>I7KVY4</accession>
<dbReference type="SUPFAM" id="SSF52540">
    <property type="entry name" value="P-loop containing nucleoside triphosphate hydrolases"/>
    <property type="match status" value="1"/>
</dbReference>
<dbReference type="Gene3D" id="3.40.50.300">
    <property type="entry name" value="P-loop containing nucleotide triphosphate hydrolases"/>
    <property type="match status" value="1"/>
</dbReference>
<protein>
    <submittedName>
        <fullName evidence="5">Branched-chain amino acid transport ATP-binding protein LivG (TC 3.A.1.4.1)</fullName>
    </submittedName>
</protein>
<dbReference type="GO" id="GO:0015192">
    <property type="term" value="F:L-phenylalanine transmembrane transporter activity"/>
    <property type="evidence" value="ECO:0007669"/>
    <property type="project" value="TreeGrafter"/>
</dbReference>
<dbReference type="PANTHER" id="PTHR45772:SF7">
    <property type="entry name" value="AMINO ACID ABC TRANSPORTER ATP-BINDING PROTEIN"/>
    <property type="match status" value="1"/>
</dbReference>
<evidence type="ECO:0000256" key="2">
    <source>
        <dbReference type="ARBA" id="ARBA00022741"/>
    </source>
</evidence>
<dbReference type="SMART" id="SM00382">
    <property type="entry name" value="AAA"/>
    <property type="match status" value="1"/>
</dbReference>
<evidence type="ECO:0000259" key="4">
    <source>
        <dbReference type="PROSITE" id="PS50893"/>
    </source>
</evidence>
<dbReference type="Pfam" id="PF00005">
    <property type="entry name" value="ABC_tran"/>
    <property type="match status" value="1"/>
</dbReference>
<dbReference type="GO" id="GO:0005524">
    <property type="term" value="F:ATP binding"/>
    <property type="evidence" value="ECO:0007669"/>
    <property type="project" value="UniProtKB-KW"/>
</dbReference>
<dbReference type="AlphaFoldDB" id="I7KVY4"/>
<dbReference type="GO" id="GO:1903806">
    <property type="term" value="P:L-isoleucine import across plasma membrane"/>
    <property type="evidence" value="ECO:0007669"/>
    <property type="project" value="TreeGrafter"/>
</dbReference>
<evidence type="ECO:0000313" key="6">
    <source>
        <dbReference type="Proteomes" id="UP000007652"/>
    </source>
</evidence>
<keyword evidence="3 5" id="KW-0067">ATP-binding</keyword>
<dbReference type="GO" id="GO:1903805">
    <property type="term" value="P:L-valine import across plasma membrane"/>
    <property type="evidence" value="ECO:0007669"/>
    <property type="project" value="TreeGrafter"/>
</dbReference>
<evidence type="ECO:0000313" key="5">
    <source>
        <dbReference type="EMBL" id="CCJ34264.1"/>
    </source>
</evidence>
<dbReference type="InterPro" id="IPR003593">
    <property type="entry name" value="AAA+_ATPase"/>
</dbReference>
<evidence type="ECO:0000256" key="1">
    <source>
        <dbReference type="ARBA" id="ARBA00022448"/>
    </source>
</evidence>
<keyword evidence="2" id="KW-0547">Nucleotide-binding</keyword>
<dbReference type="Pfam" id="PF12399">
    <property type="entry name" value="BCA_ABC_TP_C"/>
    <property type="match status" value="1"/>
</dbReference>
<gene>
    <name evidence="5" type="ORF">CAAU_2180</name>
</gene>
<reference evidence="5 6" key="1">
    <citation type="journal article" date="2011" name="J. Bacteriol.">
        <title>Draft genome sequence of Caloramator australicus strain RC3T, a thermoanaerobe from the Great Artesian Basin of Australia.</title>
        <authorList>
            <person name="Ogg C.D."/>
            <person name="Patel B.K.C."/>
        </authorList>
    </citation>
    <scope>NUCLEOTIDE SEQUENCE [LARGE SCALE GENOMIC DNA]</scope>
    <source>
        <strain evidence="5 6">RC3</strain>
    </source>
</reference>
<keyword evidence="1" id="KW-0813">Transport</keyword>
<sequence>MNILQVNGLTKQFGGLTAVNDVTFDVERGSITGLIGPNGAGKTTIFNLVTGVYKVTGGKIVFDGKEIQNEEAFKIANMGITRTFQNIRLFKRLTVYENVLTACQYNANYSLFEAMVFGLVPKKIKRNSRFYREEKLLKEQAEELMEILGLQDRRNFIANNLPYGFQRRLEIARALALRPKLLLLDEPAAGMNPEETEKLTELIAFIRDKFDLSVLLIEHHMDLVMEICDKIVVLNFGCKLAEGTPKEIQQNPEVQKAYLGGGNNA</sequence>
<keyword evidence="6" id="KW-1185">Reference proteome</keyword>
<dbReference type="RefSeq" id="WP_008909520.1">
    <property type="nucleotide sequence ID" value="NZ_CAKP01000113.1"/>
</dbReference>
<proteinExistence type="predicted"/>
<comment type="caution">
    <text evidence="5">The sequence shown here is derived from an EMBL/GenBank/DDBJ whole genome shotgun (WGS) entry which is preliminary data.</text>
</comment>
<dbReference type="FunFam" id="3.40.50.300:FF:000421">
    <property type="entry name" value="Branched-chain amino acid ABC transporter ATP-binding protein"/>
    <property type="match status" value="1"/>
</dbReference>
<dbReference type="GO" id="GO:0015808">
    <property type="term" value="P:L-alanine transport"/>
    <property type="evidence" value="ECO:0007669"/>
    <property type="project" value="TreeGrafter"/>
</dbReference>
<name>I7KVY4_9CLOT</name>
<dbReference type="InterPro" id="IPR032823">
    <property type="entry name" value="BCA_ABC_TP_C"/>
</dbReference>
<dbReference type="PROSITE" id="PS50893">
    <property type="entry name" value="ABC_TRANSPORTER_2"/>
    <property type="match status" value="1"/>
</dbReference>
<dbReference type="eggNOG" id="COG0411">
    <property type="taxonomic scope" value="Bacteria"/>
</dbReference>
<dbReference type="InterPro" id="IPR051120">
    <property type="entry name" value="ABC_AA/LPS_Transport"/>
</dbReference>
<dbReference type="GO" id="GO:0005886">
    <property type="term" value="C:plasma membrane"/>
    <property type="evidence" value="ECO:0007669"/>
    <property type="project" value="TreeGrafter"/>
</dbReference>
<dbReference type="GO" id="GO:0042941">
    <property type="term" value="P:D-alanine transmembrane transport"/>
    <property type="evidence" value="ECO:0007669"/>
    <property type="project" value="TreeGrafter"/>
</dbReference>
<dbReference type="OrthoDB" id="9805514at2"/>
<organism evidence="5 6">
    <name type="scientific">Caloramator australicus RC3</name>
    <dbReference type="NCBI Taxonomy" id="857293"/>
    <lineage>
        <taxon>Bacteria</taxon>
        <taxon>Bacillati</taxon>
        <taxon>Bacillota</taxon>
        <taxon>Clostridia</taxon>
        <taxon>Eubacteriales</taxon>
        <taxon>Clostridiaceae</taxon>
        <taxon>Caloramator</taxon>
    </lineage>
</organism>
<dbReference type="GO" id="GO:0016887">
    <property type="term" value="F:ATP hydrolysis activity"/>
    <property type="evidence" value="ECO:0007669"/>
    <property type="project" value="InterPro"/>
</dbReference>
<dbReference type="STRING" id="857293.CAAU_2180"/>
<dbReference type="GO" id="GO:0005304">
    <property type="term" value="F:L-valine transmembrane transporter activity"/>
    <property type="evidence" value="ECO:0007669"/>
    <property type="project" value="TreeGrafter"/>
</dbReference>
<feature type="domain" description="ABC transporter" evidence="4">
    <location>
        <begin position="4"/>
        <end position="261"/>
    </location>
</feature>
<dbReference type="InterPro" id="IPR027417">
    <property type="entry name" value="P-loop_NTPase"/>
</dbReference>
<dbReference type="Proteomes" id="UP000007652">
    <property type="component" value="Unassembled WGS sequence"/>
</dbReference>
<dbReference type="EMBL" id="CAKP01000113">
    <property type="protein sequence ID" value="CCJ34264.1"/>
    <property type="molecule type" value="Genomic_DNA"/>
</dbReference>